<dbReference type="SUPFAM" id="SSF48452">
    <property type="entry name" value="TPR-like"/>
    <property type="match status" value="1"/>
</dbReference>
<dbReference type="OrthoDB" id="9815847at2"/>
<evidence type="ECO:0000256" key="3">
    <source>
        <dbReference type="ARBA" id="ARBA00022748"/>
    </source>
</evidence>
<feature type="domain" description="Cytochrome c-type biogenesis protein H TPR" evidence="7">
    <location>
        <begin position="150"/>
        <end position="268"/>
    </location>
</feature>
<dbReference type="RefSeq" id="WP_111274061.1">
    <property type="nucleotide sequence ID" value="NZ_QFYS01000001.1"/>
</dbReference>
<keyword evidence="3" id="KW-0201">Cytochrome c-type biogenesis</keyword>
<feature type="repeat" description="TPR" evidence="5">
    <location>
        <begin position="162"/>
        <end position="195"/>
    </location>
</feature>
<dbReference type="InterPro" id="IPR019734">
    <property type="entry name" value="TPR_rpt"/>
</dbReference>
<comment type="subcellular location">
    <subcellularLocation>
        <location evidence="1">Cell envelope</location>
    </subcellularLocation>
</comment>
<dbReference type="PANTHER" id="PTHR47870">
    <property type="entry name" value="CYTOCHROME C-TYPE BIOGENESIS PROTEIN CCMH"/>
    <property type="match status" value="1"/>
</dbReference>
<keyword evidence="4 5" id="KW-0802">TPR repeat</keyword>
<dbReference type="PANTHER" id="PTHR47870:SF1">
    <property type="entry name" value="CYTOCHROME C-TYPE BIOGENESIS PROTEIN CCMH"/>
    <property type="match status" value="1"/>
</dbReference>
<accession>A0A328BPQ1</accession>
<sequence>MLLWMILTFMTVLAAVGVAIPLLRRRDAVQADRDDALAVLKNQLGEIEAQAASGAVTDAEADALKSDLKRRVLAEARREEAPARPLADRTLIYVALGLAAIVTLGGTALYMKIGRPDVPASPALAPGAPAGAPAAPGDHPQGDVGAMIAQLEAQMQQTPNNPEGWRMLGWSYLQTGRPADAASAYGKAAALDPKNPEYLSAQGEATVLAAQGAVTPAAEAIFRKTLAVDPADPRARYYLAVGKDQRGERDAAMDDWIALIRSAPADSPWAAEVRVFVERVAAERKIDISGRLPPVQSAGAAGAPQGPTADQMAAAQDMSEADRQQMVQGMVSGLAERLKQNPRDRAGWERLMRARMVMGDTQQAASDYRDARRAFAGSPADQQALREAALQLGVPGA</sequence>
<gene>
    <name evidence="8" type="primary">ccmI</name>
    <name evidence="8" type="ORF">DJ019_00640</name>
</gene>
<keyword evidence="2" id="KW-0677">Repeat</keyword>
<dbReference type="InterPro" id="IPR011990">
    <property type="entry name" value="TPR-like_helical_dom_sf"/>
</dbReference>
<dbReference type="PROSITE" id="PS50005">
    <property type="entry name" value="TPR"/>
    <property type="match status" value="1"/>
</dbReference>
<evidence type="ECO:0000313" key="8">
    <source>
        <dbReference type="EMBL" id="RAK68569.1"/>
    </source>
</evidence>
<evidence type="ECO:0000256" key="4">
    <source>
        <dbReference type="ARBA" id="ARBA00022803"/>
    </source>
</evidence>
<keyword evidence="9" id="KW-1185">Reference proteome</keyword>
<dbReference type="GO" id="GO:0005886">
    <property type="term" value="C:plasma membrane"/>
    <property type="evidence" value="ECO:0007669"/>
    <property type="project" value="TreeGrafter"/>
</dbReference>
<evidence type="ECO:0000256" key="2">
    <source>
        <dbReference type="ARBA" id="ARBA00022737"/>
    </source>
</evidence>
<comment type="caution">
    <text evidence="8">The sequence shown here is derived from an EMBL/GenBank/DDBJ whole genome shotgun (WGS) entry which is preliminary data.</text>
</comment>
<keyword evidence="6" id="KW-0472">Membrane</keyword>
<dbReference type="EMBL" id="QFYS01000001">
    <property type="protein sequence ID" value="RAK68569.1"/>
    <property type="molecule type" value="Genomic_DNA"/>
</dbReference>
<evidence type="ECO:0000259" key="7">
    <source>
        <dbReference type="Pfam" id="PF23914"/>
    </source>
</evidence>
<dbReference type="AlphaFoldDB" id="A0A328BPQ1"/>
<keyword evidence="6" id="KW-0812">Transmembrane</keyword>
<dbReference type="InterPro" id="IPR056413">
    <property type="entry name" value="TPR_CcmH_CycH"/>
</dbReference>
<evidence type="ECO:0000256" key="5">
    <source>
        <dbReference type="PROSITE-ProRule" id="PRU00339"/>
    </source>
</evidence>
<dbReference type="InterPro" id="IPR017560">
    <property type="entry name" value="Cyt_c_biogenesis_CcmI"/>
</dbReference>
<dbReference type="GO" id="GO:0017004">
    <property type="term" value="P:cytochrome complex assembly"/>
    <property type="evidence" value="ECO:0007669"/>
    <property type="project" value="UniProtKB-KW"/>
</dbReference>
<keyword evidence="6" id="KW-1133">Transmembrane helix</keyword>
<evidence type="ECO:0000313" key="9">
    <source>
        <dbReference type="Proteomes" id="UP000249524"/>
    </source>
</evidence>
<dbReference type="NCBIfam" id="TIGR03142">
    <property type="entry name" value="cytochro_ccmI"/>
    <property type="match status" value="1"/>
</dbReference>
<dbReference type="InterPro" id="IPR051263">
    <property type="entry name" value="C-type_cytochrome_biogenesis"/>
</dbReference>
<feature type="transmembrane region" description="Helical" evidence="6">
    <location>
        <begin position="6"/>
        <end position="23"/>
    </location>
</feature>
<dbReference type="GO" id="GO:0030313">
    <property type="term" value="C:cell envelope"/>
    <property type="evidence" value="ECO:0007669"/>
    <property type="project" value="UniProtKB-SubCell"/>
</dbReference>
<protein>
    <submittedName>
        <fullName evidence="8">C-type cytochrome biogenesis protein CcmI</fullName>
    </submittedName>
</protein>
<dbReference type="SMART" id="SM00028">
    <property type="entry name" value="TPR"/>
    <property type="match status" value="2"/>
</dbReference>
<dbReference type="Pfam" id="PF23914">
    <property type="entry name" value="TPR_CcmH_CycH"/>
    <property type="match status" value="1"/>
</dbReference>
<reference evidence="8 9" key="1">
    <citation type="submission" date="2018-05" db="EMBL/GenBank/DDBJ databases">
        <authorList>
            <person name="Lanie J.A."/>
            <person name="Ng W.-L."/>
            <person name="Kazmierczak K.M."/>
            <person name="Andrzejewski T.M."/>
            <person name="Davidsen T.M."/>
            <person name="Wayne K.J."/>
            <person name="Tettelin H."/>
            <person name="Glass J.I."/>
            <person name="Rusch D."/>
            <person name="Podicherti R."/>
            <person name="Tsui H.-C.T."/>
            <person name="Winkler M.E."/>
        </authorList>
    </citation>
    <scope>NUCLEOTIDE SEQUENCE [LARGE SCALE GENOMIC DNA]</scope>
    <source>
        <strain evidence="8 9">BUT-10</strain>
    </source>
</reference>
<proteinExistence type="predicted"/>
<name>A0A328BPQ1_9CAUL</name>
<evidence type="ECO:0000256" key="1">
    <source>
        <dbReference type="ARBA" id="ARBA00004196"/>
    </source>
</evidence>
<dbReference type="Gene3D" id="1.25.40.10">
    <property type="entry name" value="Tetratricopeptide repeat domain"/>
    <property type="match status" value="2"/>
</dbReference>
<evidence type="ECO:0000256" key="6">
    <source>
        <dbReference type="SAM" id="Phobius"/>
    </source>
</evidence>
<organism evidence="8 9">
    <name type="scientific">Phenylobacterium kunshanense</name>
    <dbReference type="NCBI Taxonomy" id="1445034"/>
    <lineage>
        <taxon>Bacteria</taxon>
        <taxon>Pseudomonadati</taxon>
        <taxon>Pseudomonadota</taxon>
        <taxon>Alphaproteobacteria</taxon>
        <taxon>Caulobacterales</taxon>
        <taxon>Caulobacteraceae</taxon>
        <taxon>Phenylobacterium</taxon>
    </lineage>
</organism>
<dbReference type="Proteomes" id="UP000249524">
    <property type="component" value="Unassembled WGS sequence"/>
</dbReference>
<feature type="transmembrane region" description="Helical" evidence="6">
    <location>
        <begin position="91"/>
        <end position="111"/>
    </location>
</feature>